<dbReference type="PIRSF" id="PIRSF002825">
    <property type="entry name" value="CfbpA"/>
    <property type="match status" value="1"/>
</dbReference>
<dbReference type="Proteomes" id="UP000238326">
    <property type="component" value="Unassembled WGS sequence"/>
</dbReference>
<gene>
    <name evidence="4" type="ORF">C6P61_02910</name>
</gene>
<dbReference type="SUPFAM" id="SSF53850">
    <property type="entry name" value="Periplasmic binding protein-like II"/>
    <property type="match status" value="1"/>
</dbReference>
<keyword evidence="2" id="KW-0408">Iron</keyword>
<dbReference type="EMBL" id="PVLR01000007">
    <property type="protein sequence ID" value="PRD70099.1"/>
    <property type="molecule type" value="Genomic_DNA"/>
</dbReference>
<dbReference type="Pfam" id="PF13343">
    <property type="entry name" value="SBP_bac_6"/>
    <property type="match status" value="1"/>
</dbReference>
<dbReference type="OrthoDB" id="366726at2"/>
<accession>A0A2S9KI28</accession>
<dbReference type="NCBIfam" id="TIGR03261">
    <property type="entry name" value="phnS2"/>
    <property type="match status" value="1"/>
</dbReference>
<dbReference type="CDD" id="cd13544">
    <property type="entry name" value="PBP2_Fbp_like_1"/>
    <property type="match status" value="1"/>
</dbReference>
<dbReference type="PANTHER" id="PTHR30006">
    <property type="entry name" value="THIAMINE-BINDING PERIPLASMIC PROTEIN-RELATED"/>
    <property type="match status" value="1"/>
</dbReference>
<dbReference type="GO" id="GO:0030288">
    <property type="term" value="C:outer membrane-bounded periplasmic space"/>
    <property type="evidence" value="ECO:0007669"/>
    <property type="project" value="TreeGrafter"/>
</dbReference>
<keyword evidence="2" id="KW-0479">Metal-binding</keyword>
<dbReference type="AlphaFoldDB" id="A0A2S9KI28"/>
<dbReference type="GO" id="GO:0030975">
    <property type="term" value="F:thiamine binding"/>
    <property type="evidence" value="ECO:0007669"/>
    <property type="project" value="TreeGrafter"/>
</dbReference>
<organism evidence="4 5">
    <name type="scientific">Malikia spinosa</name>
    <dbReference type="NCBI Taxonomy" id="86180"/>
    <lineage>
        <taxon>Bacteria</taxon>
        <taxon>Pseudomonadati</taxon>
        <taxon>Pseudomonadota</taxon>
        <taxon>Betaproteobacteria</taxon>
        <taxon>Burkholderiales</taxon>
        <taxon>Comamonadaceae</taxon>
        <taxon>Malikia</taxon>
    </lineage>
</organism>
<evidence type="ECO:0000256" key="1">
    <source>
        <dbReference type="ARBA" id="ARBA00022729"/>
    </source>
</evidence>
<dbReference type="Gene3D" id="3.40.190.10">
    <property type="entry name" value="Periplasmic binding protein-like II"/>
    <property type="match status" value="2"/>
</dbReference>
<keyword evidence="5" id="KW-1185">Reference proteome</keyword>
<evidence type="ECO:0000256" key="2">
    <source>
        <dbReference type="PIRSR" id="PIRSR002825-1"/>
    </source>
</evidence>
<feature type="binding site" evidence="2">
    <location>
        <position position="229"/>
    </location>
    <ligand>
        <name>Fe cation</name>
        <dbReference type="ChEBI" id="CHEBI:24875"/>
    </ligand>
</feature>
<dbReference type="InterPro" id="IPR017663">
    <property type="entry name" value="ABC_2-AEP-bd"/>
</dbReference>
<dbReference type="GO" id="GO:0030976">
    <property type="term" value="F:thiamine pyrophosphate binding"/>
    <property type="evidence" value="ECO:0007669"/>
    <property type="project" value="TreeGrafter"/>
</dbReference>
<dbReference type="InterPro" id="IPR026045">
    <property type="entry name" value="Ferric-bd"/>
</dbReference>
<name>A0A2S9KI28_9BURK</name>
<evidence type="ECO:0000313" key="5">
    <source>
        <dbReference type="Proteomes" id="UP000238326"/>
    </source>
</evidence>
<reference evidence="4 5" key="1">
    <citation type="submission" date="2018-03" db="EMBL/GenBank/DDBJ databases">
        <title>Comparative genomics illustrates the genes involved in a hyperalkaliphilic mechanisms of Serpentinomonas isolated from highly-alkaline calcium-rich serpentinized springs.</title>
        <authorList>
            <person name="Suzuki S."/>
            <person name="Ishii S."/>
            <person name="Walworth N."/>
            <person name="Bird L."/>
            <person name="Kuenen J.G."/>
            <person name="Nealson K.H."/>
        </authorList>
    </citation>
    <scope>NUCLEOTIDE SEQUENCE [LARGE SCALE GENOMIC DNA]</scope>
    <source>
        <strain evidence="4 5">83</strain>
    </source>
</reference>
<dbReference type="PANTHER" id="PTHR30006:SF2">
    <property type="entry name" value="ABC TRANSPORTER SUBSTRATE-BINDING PROTEIN"/>
    <property type="match status" value="1"/>
</dbReference>
<evidence type="ECO:0000313" key="4">
    <source>
        <dbReference type="EMBL" id="PRD70099.1"/>
    </source>
</evidence>
<dbReference type="RefSeq" id="WP_105728427.1">
    <property type="nucleotide sequence ID" value="NZ_PVLR01000007.1"/>
</dbReference>
<comment type="caution">
    <text evidence="4">The sequence shown here is derived from an EMBL/GenBank/DDBJ whole genome shotgun (WGS) entry which is preliminary data.</text>
</comment>
<feature type="chain" id="PRO_5015634430" evidence="3">
    <location>
        <begin position="26"/>
        <end position="343"/>
    </location>
</feature>
<dbReference type="GO" id="GO:0015888">
    <property type="term" value="P:thiamine transport"/>
    <property type="evidence" value="ECO:0007669"/>
    <property type="project" value="TreeGrafter"/>
</dbReference>
<proteinExistence type="predicted"/>
<sequence length="343" mass="37833">MKLKPLAQSLVLAVLAATAALPAMAQKTVLNVYTALETDQLKAYQESFNKSNPEIEIKWTRDSTGIVTAKLLAEKNKPVADVIMGVAASSMVVFEREGMLQPYAPANLKAINPRFTSGGAKPNWVGMDVWGAAICYNVAEAAKQGLPRIESWKDLLKPEFKGKIVMPNPNSSGTGFLDVTAWLQMFGEKGGWDYMDKLHENIAVYTHSGSKPCVMAGAGEFPVGIAFEYRANTVRAKGAPIDVVFPKEGLGWDIEAIGIVKDTPRLEAARKLADWASSREANELYARNFALVAIPGIVTRLKHVPTDYEQRLVKNDFQWMGKNRDAILTEWQKRYSAKSEPKK</sequence>
<feature type="signal peptide" evidence="3">
    <location>
        <begin position="1"/>
        <end position="25"/>
    </location>
</feature>
<keyword evidence="1 3" id="KW-0732">Signal</keyword>
<evidence type="ECO:0000256" key="3">
    <source>
        <dbReference type="SAM" id="SignalP"/>
    </source>
</evidence>
<dbReference type="GO" id="GO:0046872">
    <property type="term" value="F:metal ion binding"/>
    <property type="evidence" value="ECO:0007669"/>
    <property type="project" value="UniProtKB-KW"/>
</dbReference>
<protein>
    <submittedName>
        <fullName evidence="4">Putative 2-aminoethylphosphonate ABC transporter substrate-binding protein</fullName>
    </submittedName>
</protein>